<organism evidence="1 2">
    <name type="scientific">Rotaria magnacalcarata</name>
    <dbReference type="NCBI Taxonomy" id="392030"/>
    <lineage>
        <taxon>Eukaryota</taxon>
        <taxon>Metazoa</taxon>
        <taxon>Spiralia</taxon>
        <taxon>Gnathifera</taxon>
        <taxon>Rotifera</taxon>
        <taxon>Eurotatoria</taxon>
        <taxon>Bdelloidea</taxon>
        <taxon>Philodinida</taxon>
        <taxon>Philodinidae</taxon>
        <taxon>Rotaria</taxon>
    </lineage>
</organism>
<evidence type="ECO:0000313" key="2">
    <source>
        <dbReference type="Proteomes" id="UP000663887"/>
    </source>
</evidence>
<proteinExistence type="predicted"/>
<dbReference type="Proteomes" id="UP000663887">
    <property type="component" value="Unassembled WGS sequence"/>
</dbReference>
<comment type="caution">
    <text evidence="1">The sequence shown here is derived from an EMBL/GenBank/DDBJ whole genome shotgun (WGS) entry which is preliminary data.</text>
</comment>
<reference evidence="1" key="1">
    <citation type="submission" date="2021-02" db="EMBL/GenBank/DDBJ databases">
        <authorList>
            <person name="Nowell W R."/>
        </authorList>
    </citation>
    <scope>NUCLEOTIDE SEQUENCE</scope>
</reference>
<sequence length="170" mass="20038">MFLICHIYSRLLELNLLLMFSVKQTVRFHQVFTFLIPTVRHSTLISSDTTSKENAEHRHRLATTKRIRLLGLQSNQARQALAIYDDYVYRQKKLPDLRMFAVAINCAMVAEDLVKGREIHQFIEHNFPHLKDNLMLKLQLRYFYIKCNDKLSADKLFQKPPTIKETSTKT</sequence>
<accession>A0A816Q9Z8</accession>
<name>A0A816Q9Z8_9BILA</name>
<evidence type="ECO:0000313" key="1">
    <source>
        <dbReference type="EMBL" id="CAF2057365.1"/>
    </source>
</evidence>
<dbReference type="EMBL" id="CAJNRG010003418">
    <property type="protein sequence ID" value="CAF2057365.1"/>
    <property type="molecule type" value="Genomic_DNA"/>
</dbReference>
<dbReference type="AlphaFoldDB" id="A0A816Q9Z8"/>
<gene>
    <name evidence="1" type="ORF">XDN619_LOCUS9946</name>
</gene>
<protein>
    <submittedName>
        <fullName evidence="1">Uncharacterized protein</fullName>
    </submittedName>
</protein>